<evidence type="ECO:0000256" key="2">
    <source>
        <dbReference type="SAM" id="Phobius"/>
    </source>
</evidence>
<feature type="coiled-coil region" evidence="1">
    <location>
        <begin position="38"/>
        <end position="79"/>
    </location>
</feature>
<sequence>MTAEMTKAIVDFSPYLAGIVSTAVAFLTYREGKRKNKHDEAMDLLDRVNKDNDRLREENEELKKKNLQLTRELEELRHAK</sequence>
<dbReference type="AlphaFoldDB" id="A0A5R8LKT5"/>
<accession>A0A5R8LKT5</accession>
<name>A0A5R8LKT5_LACZE</name>
<protein>
    <submittedName>
        <fullName evidence="3">Uncharacterized protein</fullName>
    </submittedName>
</protein>
<gene>
    <name evidence="3" type="ORF">FEI15_12705</name>
</gene>
<evidence type="ECO:0000313" key="4">
    <source>
        <dbReference type="Proteomes" id="UP000309885"/>
    </source>
</evidence>
<keyword evidence="1" id="KW-0175">Coiled coil</keyword>
<evidence type="ECO:0000256" key="1">
    <source>
        <dbReference type="SAM" id="Coils"/>
    </source>
</evidence>
<feature type="transmembrane region" description="Helical" evidence="2">
    <location>
        <begin position="12"/>
        <end position="29"/>
    </location>
</feature>
<dbReference type="RefSeq" id="WP_138131713.1">
    <property type="nucleotide sequence ID" value="NZ_VBWO01000013.1"/>
</dbReference>
<organism evidence="3 4">
    <name type="scientific">Lacticaseibacillus zeae</name>
    <name type="common">Lactobacillus zeae</name>
    <dbReference type="NCBI Taxonomy" id="57037"/>
    <lineage>
        <taxon>Bacteria</taxon>
        <taxon>Bacillati</taxon>
        <taxon>Bacillota</taxon>
        <taxon>Bacilli</taxon>
        <taxon>Lactobacillales</taxon>
        <taxon>Lactobacillaceae</taxon>
        <taxon>Lacticaseibacillus</taxon>
    </lineage>
</organism>
<keyword evidence="2" id="KW-1133">Transmembrane helix</keyword>
<comment type="caution">
    <text evidence="3">The sequence shown here is derived from an EMBL/GenBank/DDBJ whole genome shotgun (WGS) entry which is preliminary data.</text>
</comment>
<evidence type="ECO:0000313" key="3">
    <source>
        <dbReference type="EMBL" id="TLF37824.1"/>
    </source>
</evidence>
<dbReference type="EMBL" id="VBWO01000013">
    <property type="protein sequence ID" value="TLF37824.1"/>
    <property type="molecule type" value="Genomic_DNA"/>
</dbReference>
<dbReference type="Proteomes" id="UP000309885">
    <property type="component" value="Unassembled WGS sequence"/>
</dbReference>
<keyword evidence="2" id="KW-0472">Membrane</keyword>
<proteinExistence type="predicted"/>
<keyword evidence="2" id="KW-0812">Transmembrane</keyword>
<reference evidence="3 4" key="1">
    <citation type="submission" date="2019-05" db="EMBL/GenBank/DDBJ databases">
        <title>Genome-based reclassification of Lactobacillus casei as Lactobacillus casei subsp. casei. subsp.nov., description of Lactobacillus casei subsp. zeae subsp. nov., and emended description of Lactobacillus casei.</title>
        <authorList>
            <person name="Huang C.-H."/>
        </authorList>
    </citation>
    <scope>NUCLEOTIDE SEQUENCE [LARGE SCALE GENOMIC DNA]</scope>
    <source>
        <strain evidence="3 4">CRBIP24.44</strain>
    </source>
</reference>